<comment type="cofactor">
    <cofactor evidence="7 10">
        <name>Mg(2+)</name>
        <dbReference type="ChEBI" id="CHEBI:18420"/>
    </cofactor>
    <text evidence="7 10">Binds 1 Mg(2+) ion per subunit.</text>
</comment>
<comment type="catalytic activity">
    <reaction evidence="7 8">
        <text>5-phospho-beta-D-ribosylamine + L-glutamate + diphosphate = 5-phospho-alpha-D-ribose 1-diphosphate + L-glutamine + H2O</text>
        <dbReference type="Rhea" id="RHEA:14905"/>
        <dbReference type="ChEBI" id="CHEBI:15377"/>
        <dbReference type="ChEBI" id="CHEBI:29985"/>
        <dbReference type="ChEBI" id="CHEBI:33019"/>
        <dbReference type="ChEBI" id="CHEBI:58017"/>
        <dbReference type="ChEBI" id="CHEBI:58359"/>
        <dbReference type="ChEBI" id="CHEBI:58681"/>
        <dbReference type="EC" id="2.4.2.14"/>
    </reaction>
</comment>
<evidence type="ECO:0000256" key="6">
    <source>
        <dbReference type="ARBA" id="ARBA00022962"/>
    </source>
</evidence>
<dbReference type="InterPro" id="IPR029055">
    <property type="entry name" value="Ntn_hydrolases_N"/>
</dbReference>
<keyword evidence="3 7" id="KW-0328">Glycosyltransferase</keyword>
<evidence type="ECO:0000256" key="11">
    <source>
        <dbReference type="PIRSR" id="PIRSR000485-3"/>
    </source>
</evidence>
<proteinExistence type="inferred from homology"/>
<dbReference type="InterPro" id="IPR005854">
    <property type="entry name" value="PurF"/>
</dbReference>
<dbReference type="EC" id="2.4.2.14" evidence="7"/>
<keyword evidence="7" id="KW-0004">4Fe-4S</keyword>
<evidence type="ECO:0000256" key="8">
    <source>
        <dbReference type="PIRNR" id="PIRNR000485"/>
    </source>
</evidence>
<sequence length="478" mass="52732">MEDYMVDMPGHYCGVVAMALTSDAVPSLKRALRVIQHRGQEGAGIAVYKDNKIQSLANVGLVHEVLSGQRYNEIEGNYGIGHVRYSTTGRSVAQNSQPIVVTSAIGDVAVGHNGDLVNSESTRERLQNIGWAFLTTTDSEIIIRLLVNELKEGVDPVKAIRNVMHQLNGAYSLVIMIKNRIFGVRDPLGFHPLSIGKLDKGYGLASESAVYDILQGQFVRDVEPGEIVEIFPEGYTSYPTNSKVNSAHCMFEWIYFARPDSVLDGREVYDVRKKLGMILAREHPVKADVVIPVPDSGRAHAIGYAAESGIPYEEGFMKNRYVERTFILPEQSLREEGVGLKLNPIKSTVAGKSIVVVDDSIVRGTTLRKIINLLRKAGAKEVHVRIGCPPVIAPCYYGVDMRTRDQFIATNRSIDEIAEYLTADSVKYTTIRDVEEAIGMPASKLCVACLNGEYPTNVPGEKCRKQPTLDSFEEDGQQ</sequence>
<dbReference type="Pfam" id="PF13522">
    <property type="entry name" value="GATase_6"/>
    <property type="match status" value="1"/>
</dbReference>
<comment type="caution">
    <text evidence="13">The sequence shown here is derived from an EMBL/GenBank/DDBJ whole genome shotgun (WGS) entry which is preliminary data.</text>
</comment>
<dbReference type="GO" id="GO:0006189">
    <property type="term" value="P:'de novo' IMP biosynthetic process"/>
    <property type="evidence" value="ECO:0007669"/>
    <property type="project" value="UniProtKB-UniRule"/>
</dbReference>
<evidence type="ECO:0000313" key="14">
    <source>
        <dbReference type="Proteomes" id="UP000752814"/>
    </source>
</evidence>
<dbReference type="PIRSF" id="PIRSF000485">
    <property type="entry name" value="Amd_phspho_trans"/>
    <property type="match status" value="1"/>
</dbReference>
<dbReference type="HAMAP" id="MF_01931">
    <property type="entry name" value="PurF"/>
    <property type="match status" value="1"/>
</dbReference>
<dbReference type="SUPFAM" id="SSF56235">
    <property type="entry name" value="N-terminal nucleophile aminohydrolases (Ntn hydrolases)"/>
    <property type="match status" value="1"/>
</dbReference>
<keyword evidence="5 7" id="KW-0658">Purine biosynthesis</keyword>
<feature type="domain" description="Glutamine amidotransferase type-2" evidence="12">
    <location>
        <begin position="13"/>
        <end position="233"/>
    </location>
</feature>
<dbReference type="Pfam" id="PF00156">
    <property type="entry name" value="Pribosyltran"/>
    <property type="match status" value="1"/>
</dbReference>
<dbReference type="GO" id="GO:0004044">
    <property type="term" value="F:amidophosphoribosyltransferase activity"/>
    <property type="evidence" value="ECO:0007669"/>
    <property type="project" value="UniProtKB-UniRule"/>
</dbReference>
<comment type="cofactor">
    <cofactor evidence="7 11">
        <name>[4Fe-4S] cluster</name>
        <dbReference type="ChEBI" id="CHEBI:49883"/>
    </cofactor>
    <text evidence="7 11">Binds 1 [4Fe-4S] cluster per subunit.</text>
</comment>
<keyword evidence="7 10" id="KW-0479">Metal-binding</keyword>
<feature type="binding site" evidence="7 11">
    <location>
        <position position="446"/>
    </location>
    <ligand>
        <name>[4Fe-4S] cluster</name>
        <dbReference type="ChEBI" id="CHEBI:49883"/>
    </ligand>
</feature>
<comment type="pathway">
    <text evidence="1 7 8">Purine metabolism; IMP biosynthesis via de novo pathway; N(1)-(5-phospho-D-ribosyl)glycinamide from 5-phospho-alpha-D-ribose 1-diphosphate: step 1/2.</text>
</comment>
<dbReference type="GO" id="GO:0051539">
    <property type="term" value="F:4 iron, 4 sulfur cluster binding"/>
    <property type="evidence" value="ECO:0007669"/>
    <property type="project" value="UniProtKB-KW"/>
</dbReference>
<keyword evidence="7 10" id="KW-0460">Magnesium</keyword>
<dbReference type="InterPro" id="IPR029057">
    <property type="entry name" value="PRTase-like"/>
</dbReference>
<keyword evidence="7 11" id="KW-0408">Iron</keyword>
<feature type="binding site" evidence="7 10">
    <location>
        <position position="358"/>
    </location>
    <ligand>
        <name>Mg(2+)</name>
        <dbReference type="ChEBI" id="CHEBI:18420"/>
    </ligand>
</feature>
<dbReference type="Gene3D" id="3.40.50.2020">
    <property type="match status" value="1"/>
</dbReference>
<dbReference type="EMBL" id="LVVT01000007">
    <property type="protein sequence ID" value="TQS84080.1"/>
    <property type="molecule type" value="Genomic_DNA"/>
</dbReference>
<keyword evidence="4 7" id="KW-0808">Transferase</keyword>
<dbReference type="CDD" id="cd06223">
    <property type="entry name" value="PRTases_typeI"/>
    <property type="match status" value="1"/>
</dbReference>
<dbReference type="NCBIfam" id="TIGR01134">
    <property type="entry name" value="purF"/>
    <property type="match status" value="1"/>
</dbReference>
<evidence type="ECO:0000313" key="13">
    <source>
        <dbReference type="EMBL" id="TQS84080.1"/>
    </source>
</evidence>
<evidence type="ECO:0000256" key="10">
    <source>
        <dbReference type="PIRSR" id="PIRSR000485-2"/>
    </source>
</evidence>
<evidence type="ECO:0000256" key="9">
    <source>
        <dbReference type="PIRSR" id="PIRSR000485-1"/>
    </source>
</evidence>
<feature type="active site" description="Nucleophile" evidence="7 9">
    <location>
        <position position="13"/>
    </location>
</feature>
<keyword evidence="6 7" id="KW-0315">Glutamine amidotransferase</keyword>
<evidence type="ECO:0000256" key="1">
    <source>
        <dbReference type="ARBA" id="ARBA00005209"/>
    </source>
</evidence>
<reference evidence="13" key="1">
    <citation type="submission" date="2016-03" db="EMBL/GenBank/DDBJ databases">
        <authorList>
            <person name="Borrel G."/>
            <person name="Mccann A."/>
            <person name="O'Toole P.W."/>
        </authorList>
    </citation>
    <scope>NUCLEOTIDE SEQUENCE</scope>
    <source>
        <strain evidence="13">183</strain>
    </source>
</reference>
<evidence type="ECO:0000256" key="5">
    <source>
        <dbReference type="ARBA" id="ARBA00022755"/>
    </source>
</evidence>
<feature type="binding site" evidence="7 10">
    <location>
        <position position="296"/>
    </location>
    <ligand>
        <name>Mg(2+)</name>
        <dbReference type="ChEBI" id="CHEBI:18420"/>
    </ligand>
</feature>
<feature type="binding site" evidence="7 11">
    <location>
        <position position="449"/>
    </location>
    <ligand>
        <name>[4Fe-4S] cluster</name>
        <dbReference type="ChEBI" id="CHEBI:49883"/>
    </ligand>
</feature>
<feature type="binding site" evidence="7 11">
    <location>
        <position position="395"/>
    </location>
    <ligand>
        <name>[4Fe-4S] cluster</name>
        <dbReference type="ChEBI" id="CHEBI:49883"/>
    </ligand>
</feature>
<protein>
    <recommendedName>
        <fullName evidence="7">Amidophosphoribosyltransferase</fullName>
        <shortName evidence="7">ATase</shortName>
        <ecNumber evidence="7">2.4.2.14</ecNumber>
    </recommendedName>
    <alternativeName>
        <fullName evidence="7">Glutamine phosphoribosylpyrophosphate amidotransferase</fullName>
        <shortName evidence="7">GPATase</shortName>
    </alternativeName>
</protein>
<evidence type="ECO:0000256" key="4">
    <source>
        <dbReference type="ARBA" id="ARBA00022679"/>
    </source>
</evidence>
<evidence type="ECO:0000256" key="2">
    <source>
        <dbReference type="ARBA" id="ARBA00010138"/>
    </source>
</evidence>
<dbReference type="SUPFAM" id="SSF53271">
    <property type="entry name" value="PRTase-like"/>
    <property type="match status" value="1"/>
</dbReference>
<dbReference type="Gene3D" id="3.60.20.10">
    <property type="entry name" value="Glutamine Phosphoribosylpyrophosphate, subunit 1, domain 1"/>
    <property type="match status" value="1"/>
</dbReference>
<dbReference type="PANTHER" id="PTHR11907">
    <property type="entry name" value="AMIDOPHOSPHORIBOSYLTRANSFERASE"/>
    <property type="match status" value="1"/>
</dbReference>
<gene>
    <name evidence="7" type="primary">purF</name>
    <name evidence="13" type="ORF">A3207_07130</name>
</gene>
<feature type="binding site" evidence="7 10">
    <location>
        <position position="359"/>
    </location>
    <ligand>
        <name>Mg(2+)</name>
        <dbReference type="ChEBI" id="CHEBI:18420"/>
    </ligand>
</feature>
<dbReference type="PROSITE" id="PS51278">
    <property type="entry name" value="GATASE_TYPE_2"/>
    <property type="match status" value="1"/>
</dbReference>
<organism evidence="13 14">
    <name type="scientific">Candidatus Methanomassiliicoccus intestinalis</name>
    <dbReference type="NCBI Taxonomy" id="1406512"/>
    <lineage>
        <taxon>Archaea</taxon>
        <taxon>Methanobacteriati</taxon>
        <taxon>Thermoplasmatota</taxon>
        <taxon>Thermoplasmata</taxon>
        <taxon>Methanomassiliicoccales</taxon>
        <taxon>Methanomassiliicoccaceae</taxon>
        <taxon>Methanomassiliicoccus</taxon>
    </lineage>
</organism>
<keyword evidence="7 11" id="KW-0411">Iron-sulfur</keyword>
<evidence type="ECO:0000259" key="12">
    <source>
        <dbReference type="PROSITE" id="PS51278"/>
    </source>
</evidence>
<dbReference type="UniPathway" id="UPA00074">
    <property type="reaction ID" value="UER00124"/>
</dbReference>
<comment type="similarity">
    <text evidence="2 7 8">In the C-terminal section; belongs to the purine/pyrimidine phosphoribosyltransferase family.</text>
</comment>
<accession>A0A8J8TDU0</accession>
<evidence type="ECO:0000256" key="3">
    <source>
        <dbReference type="ARBA" id="ARBA00022676"/>
    </source>
</evidence>
<dbReference type="AlphaFoldDB" id="A0A8J8TDU0"/>
<dbReference type="GO" id="GO:0009113">
    <property type="term" value="P:purine nucleobase biosynthetic process"/>
    <property type="evidence" value="ECO:0007669"/>
    <property type="project" value="UniProtKB-UniRule"/>
</dbReference>
<dbReference type="GO" id="GO:0000287">
    <property type="term" value="F:magnesium ion binding"/>
    <property type="evidence" value="ECO:0007669"/>
    <property type="project" value="UniProtKB-UniRule"/>
</dbReference>
<name>A0A8J8TDU0_9ARCH</name>
<feature type="binding site" evidence="7 11">
    <location>
        <position position="249"/>
    </location>
    <ligand>
        <name>[4Fe-4S] cluster</name>
        <dbReference type="ChEBI" id="CHEBI:49883"/>
    </ligand>
</feature>
<dbReference type="Proteomes" id="UP000752814">
    <property type="component" value="Unassembled WGS sequence"/>
</dbReference>
<evidence type="ECO:0000256" key="7">
    <source>
        <dbReference type="HAMAP-Rule" id="MF_01931"/>
    </source>
</evidence>
<comment type="function">
    <text evidence="7">Catalyzes the formation of phosphoribosylamine from phosphoribosylpyrophosphate (PRPP) and glutamine.</text>
</comment>
<dbReference type="InterPro" id="IPR017932">
    <property type="entry name" value="GATase_2_dom"/>
</dbReference>
<dbReference type="InterPro" id="IPR000836">
    <property type="entry name" value="PRTase_dom"/>
</dbReference>